<comment type="subcellular location">
    <subcellularLocation>
        <location evidence="1 8">Periplasm</location>
    </subcellularLocation>
</comment>
<comment type="caution">
    <text evidence="12">The sequence shown here is derived from an EMBL/GenBank/DDBJ whole genome shotgun (WGS) entry which is preliminary data.</text>
</comment>
<feature type="signal peptide" evidence="9">
    <location>
        <begin position="1"/>
        <end position="25"/>
    </location>
</feature>
<dbReference type="SUPFAM" id="SSF49584">
    <property type="entry name" value="Periplasmic chaperone C-domain"/>
    <property type="match status" value="1"/>
</dbReference>
<dbReference type="InterPro" id="IPR016147">
    <property type="entry name" value="Pili_assmbl_chaperone_N"/>
</dbReference>
<dbReference type="AlphaFoldDB" id="G5PY67"/>
<keyword evidence="4 9" id="KW-0732">Signal</keyword>
<feature type="domain" description="Pili assembly chaperone C-terminal" evidence="11">
    <location>
        <begin position="178"/>
        <end position="229"/>
    </location>
</feature>
<dbReference type="Pfam" id="PF00345">
    <property type="entry name" value="PapD_N"/>
    <property type="match status" value="1"/>
</dbReference>
<dbReference type="FunFam" id="2.60.40.10:FF:000458">
    <property type="entry name" value="Molecular chaperone FimC"/>
    <property type="match status" value="1"/>
</dbReference>
<dbReference type="PROSITE" id="PS00635">
    <property type="entry name" value="PILI_CHAPERONE"/>
    <property type="match status" value="1"/>
</dbReference>
<protein>
    <submittedName>
        <fullName evidence="12">Chaperone protein EcpD</fullName>
    </submittedName>
</protein>
<proteinExistence type="inferred from homology"/>
<gene>
    <name evidence="12" type="ORF">LTSEMON_0327</name>
</gene>
<feature type="chain" id="PRO_5003482306" evidence="9">
    <location>
        <begin position="26"/>
        <end position="303"/>
    </location>
</feature>
<evidence type="ECO:0000256" key="7">
    <source>
        <dbReference type="ARBA" id="ARBA00023319"/>
    </source>
</evidence>
<evidence type="ECO:0000313" key="12">
    <source>
        <dbReference type="EMBL" id="EHC83305.1"/>
    </source>
</evidence>
<evidence type="ECO:0000256" key="3">
    <source>
        <dbReference type="ARBA" id="ARBA00022558"/>
    </source>
</evidence>
<dbReference type="Pfam" id="PF02753">
    <property type="entry name" value="PapD_C"/>
    <property type="match status" value="1"/>
</dbReference>
<evidence type="ECO:0000256" key="2">
    <source>
        <dbReference type="ARBA" id="ARBA00007399"/>
    </source>
</evidence>
<dbReference type="PANTHER" id="PTHR30251">
    <property type="entry name" value="PILUS ASSEMBLY CHAPERONE"/>
    <property type="match status" value="1"/>
</dbReference>
<keyword evidence="7" id="KW-0393">Immunoglobulin domain</keyword>
<keyword evidence="6 8" id="KW-0143">Chaperone</keyword>
<dbReference type="GO" id="GO:0030288">
    <property type="term" value="C:outer membrane-bounded periplasmic space"/>
    <property type="evidence" value="ECO:0007669"/>
    <property type="project" value="InterPro"/>
</dbReference>
<sequence>MSHSLKFTLSAIALTGALFSSASQADIIISGTRIIYDANKKDVSVRLENKGKSPLLVQNWIDLGNDNAEPGSIKAPFAATPPVSRIEPKRGQSIKIMYTATESLPKDRESVFWFNVLEVPPKANTNQEENKNLLQLAFRTRIKLFYRPTGLPGAPAEAAKQLKWQVASEQGHAVLRADNPTPYYVSFNSATYTSGGKRYDVDATMVAPFGKAAFTVKGLQNASAGKLEFQNASAGKLEFWNSSPLMTTAASSLAQLHCNDVITKQDEKDGAKRFHNQDHAKKDVARDVLCVVLQSARPGCGHR</sequence>
<accession>G5PY67</accession>
<evidence type="ECO:0000256" key="1">
    <source>
        <dbReference type="ARBA" id="ARBA00004418"/>
    </source>
</evidence>
<dbReference type="InterPro" id="IPR018046">
    <property type="entry name" value="Pili_assmbl_chaperone_CS"/>
</dbReference>
<dbReference type="InterPro" id="IPR013783">
    <property type="entry name" value="Ig-like_fold"/>
</dbReference>
<name>G5PY67_SALMO</name>
<dbReference type="InterPro" id="IPR001829">
    <property type="entry name" value="Pili_assmbl_chaperone_bac"/>
</dbReference>
<dbReference type="PANTHER" id="PTHR30251:SF2">
    <property type="entry name" value="FIMBRIAL CHAPERONE YADV-RELATED"/>
    <property type="match status" value="1"/>
</dbReference>
<dbReference type="Proteomes" id="UP000003221">
    <property type="component" value="Unassembled WGS sequence"/>
</dbReference>
<dbReference type="InterPro" id="IPR008962">
    <property type="entry name" value="PapD-like_sf"/>
</dbReference>
<feature type="domain" description="Pili assembly chaperone N-terminal" evidence="10">
    <location>
        <begin position="27"/>
        <end position="151"/>
    </location>
</feature>
<evidence type="ECO:0000259" key="10">
    <source>
        <dbReference type="Pfam" id="PF00345"/>
    </source>
</evidence>
<dbReference type="Gene3D" id="2.60.40.10">
    <property type="entry name" value="Immunoglobulins"/>
    <property type="match status" value="2"/>
</dbReference>
<dbReference type="InterPro" id="IPR036316">
    <property type="entry name" value="Pili_assmbl_chap_C_dom_sf"/>
</dbReference>
<evidence type="ECO:0000256" key="6">
    <source>
        <dbReference type="ARBA" id="ARBA00023186"/>
    </source>
</evidence>
<dbReference type="EMBL" id="AFCS01000101">
    <property type="protein sequence ID" value="EHC83305.1"/>
    <property type="molecule type" value="Genomic_DNA"/>
</dbReference>
<dbReference type="PRINTS" id="PR00969">
    <property type="entry name" value="CHAPERONPILI"/>
</dbReference>
<evidence type="ECO:0000259" key="11">
    <source>
        <dbReference type="Pfam" id="PF02753"/>
    </source>
</evidence>
<keyword evidence="5" id="KW-0574">Periplasm</keyword>
<organism evidence="12 13">
    <name type="scientific">Salmonella enterica subsp. enterica serovar Montevideo str. S5-403</name>
    <dbReference type="NCBI Taxonomy" id="913242"/>
    <lineage>
        <taxon>Bacteria</taxon>
        <taxon>Pseudomonadati</taxon>
        <taxon>Pseudomonadota</taxon>
        <taxon>Gammaproteobacteria</taxon>
        <taxon>Enterobacterales</taxon>
        <taxon>Enterobacteriaceae</taxon>
        <taxon>Salmonella</taxon>
    </lineage>
</organism>
<reference evidence="12 13" key="1">
    <citation type="journal article" date="2011" name="BMC Genomics">
        <title>Genome sequencing reveals diversification of virulence factor content and possible host adaptation in distinct subpopulations of Salmonella enterica.</title>
        <authorList>
            <person name="den Bakker H.C."/>
            <person name="Moreno Switt A.I."/>
            <person name="Govoni G."/>
            <person name="Cummings C.A."/>
            <person name="Ranieri M.L."/>
            <person name="Degoricija L."/>
            <person name="Hoelzer K."/>
            <person name="Rodriguez-Rivera L.D."/>
            <person name="Brown S."/>
            <person name="Bolchacova E."/>
            <person name="Furtado M.R."/>
            <person name="Wiedmann M."/>
        </authorList>
    </citation>
    <scope>NUCLEOTIDE SEQUENCE [LARGE SCALE GENOMIC DNA]</scope>
    <source>
        <strain evidence="12 13">S5-403</strain>
    </source>
</reference>
<dbReference type="NCBIfam" id="NF007398">
    <property type="entry name" value="PRK09926.1"/>
    <property type="match status" value="1"/>
</dbReference>
<evidence type="ECO:0000256" key="8">
    <source>
        <dbReference type="RuleBase" id="RU003918"/>
    </source>
</evidence>
<dbReference type="PATRIC" id="fig|913242.3.peg.383"/>
<evidence type="ECO:0000256" key="9">
    <source>
        <dbReference type="SAM" id="SignalP"/>
    </source>
</evidence>
<comment type="similarity">
    <text evidence="2 8">Belongs to the periplasmic pilus chaperone family.</text>
</comment>
<dbReference type="GO" id="GO:0071555">
    <property type="term" value="P:cell wall organization"/>
    <property type="evidence" value="ECO:0007669"/>
    <property type="project" value="InterPro"/>
</dbReference>
<evidence type="ECO:0000256" key="5">
    <source>
        <dbReference type="ARBA" id="ARBA00022764"/>
    </source>
</evidence>
<dbReference type="InterPro" id="IPR016148">
    <property type="entry name" value="Pili_assmbl_chaperone_C"/>
</dbReference>
<dbReference type="InterPro" id="IPR050643">
    <property type="entry name" value="Periplasmic_pilus_chap"/>
</dbReference>
<evidence type="ECO:0000313" key="13">
    <source>
        <dbReference type="Proteomes" id="UP000003221"/>
    </source>
</evidence>
<dbReference type="SUPFAM" id="SSF49354">
    <property type="entry name" value="PapD-like"/>
    <property type="match status" value="1"/>
</dbReference>
<evidence type="ECO:0000256" key="4">
    <source>
        <dbReference type="ARBA" id="ARBA00022729"/>
    </source>
</evidence>
<keyword evidence="3" id="KW-1029">Fimbrium biogenesis</keyword>